<organism evidence="1 2">
    <name type="scientific">Racocetra persica</name>
    <dbReference type="NCBI Taxonomy" id="160502"/>
    <lineage>
        <taxon>Eukaryota</taxon>
        <taxon>Fungi</taxon>
        <taxon>Fungi incertae sedis</taxon>
        <taxon>Mucoromycota</taxon>
        <taxon>Glomeromycotina</taxon>
        <taxon>Glomeromycetes</taxon>
        <taxon>Diversisporales</taxon>
        <taxon>Gigasporaceae</taxon>
        <taxon>Racocetra</taxon>
    </lineage>
</organism>
<feature type="non-terminal residue" evidence="1">
    <location>
        <position position="1"/>
    </location>
</feature>
<comment type="caution">
    <text evidence="1">The sequence shown here is derived from an EMBL/GenBank/DDBJ whole genome shotgun (WGS) entry which is preliminary data.</text>
</comment>
<accession>A0ACA9R9P1</accession>
<dbReference type="Proteomes" id="UP000789920">
    <property type="component" value="Unassembled WGS sequence"/>
</dbReference>
<name>A0ACA9R9P1_9GLOM</name>
<evidence type="ECO:0000313" key="2">
    <source>
        <dbReference type="Proteomes" id="UP000789920"/>
    </source>
</evidence>
<proteinExistence type="predicted"/>
<dbReference type="EMBL" id="CAJVQC010046308">
    <property type="protein sequence ID" value="CAG8782817.1"/>
    <property type="molecule type" value="Genomic_DNA"/>
</dbReference>
<keyword evidence="2" id="KW-1185">Reference proteome</keyword>
<evidence type="ECO:0000313" key="1">
    <source>
        <dbReference type="EMBL" id="CAG8782817.1"/>
    </source>
</evidence>
<gene>
    <name evidence="1" type="ORF">RPERSI_LOCUS17854</name>
</gene>
<reference evidence="1" key="1">
    <citation type="submission" date="2021-06" db="EMBL/GenBank/DDBJ databases">
        <authorList>
            <person name="Kallberg Y."/>
            <person name="Tangrot J."/>
            <person name="Rosling A."/>
        </authorList>
    </citation>
    <scope>NUCLEOTIDE SEQUENCE</scope>
    <source>
        <strain evidence="1">MA461A</strain>
    </source>
</reference>
<sequence length="41" mass="4722">YDRQGKKIQPDLPTKCPHCQTSINKTEMDIVEEKSNSQETT</sequence>
<protein>
    <submittedName>
        <fullName evidence="1">15472_t:CDS:1</fullName>
    </submittedName>
</protein>